<dbReference type="PANTHER" id="PTHR43845">
    <property type="entry name" value="BLR5969 PROTEIN"/>
    <property type="match status" value="1"/>
</dbReference>
<protein>
    <submittedName>
        <fullName evidence="2">Phenylacetate-CoA ligase</fullName>
    </submittedName>
</protein>
<keyword evidence="2" id="KW-0436">Ligase</keyword>
<sequence length="443" mass="47537">MSWAFARVVVTMSDDPVLSANQAFAHKLAHAQSLSWFCALCPQILQVHSLKDLQRLPVQAVEDEHGGVLFSALGEASHRAPGGGLTLTSGGSTGNRKHITHSWTFNASIVPLGARMFGVADERPGVVINCLTAGEMQGAFQYAAAIVQHVGARLLPAGSLMGVQRIAGLIQSQAADALICTPSFAAALFNHDEIDAQQLVSLRWLYYIGEPCAPQLREQLVRDWPAIRLRSLGYSSTETGPIGYQCVHLGHGFYHLHADAMFIEVVDPLTLQAVAAGESGEFLLTSLLPDHVPLLRYRIGDRGRILRNGANCACGSALPVLQLEGRVETSIKLGGAIITQRQVMSVIAQALPQLASNDIQVQINRQANGVRMCLVIAQDKLPSGAEAAIEQALHNEAQASALLRLPGVFGLQVQRLARSRFETTATGKTPFFIELEATPDSPG</sequence>
<dbReference type="EMBL" id="QRAV01000017">
    <property type="protein sequence ID" value="RDL15044.1"/>
    <property type="molecule type" value="Genomic_DNA"/>
</dbReference>
<feature type="domain" description="AMP-dependent synthetase/ligase" evidence="1">
    <location>
        <begin position="89"/>
        <end position="283"/>
    </location>
</feature>
<dbReference type="Pfam" id="PF00501">
    <property type="entry name" value="AMP-binding"/>
    <property type="match status" value="1"/>
</dbReference>
<dbReference type="PANTHER" id="PTHR43845:SF1">
    <property type="entry name" value="BLR5969 PROTEIN"/>
    <property type="match status" value="1"/>
</dbReference>
<dbReference type="GO" id="GO:0016874">
    <property type="term" value="F:ligase activity"/>
    <property type="evidence" value="ECO:0007669"/>
    <property type="project" value="UniProtKB-KW"/>
</dbReference>
<evidence type="ECO:0000259" key="1">
    <source>
        <dbReference type="Pfam" id="PF00501"/>
    </source>
</evidence>
<reference evidence="2 3" key="1">
    <citation type="submission" date="2018-07" db="EMBL/GenBank/DDBJ databases">
        <title>Genome sequencing of rice bacterial endophytes.</title>
        <authorList>
            <person name="Venturi V."/>
        </authorList>
    </citation>
    <scope>NUCLEOTIDE SEQUENCE [LARGE SCALE GENOMIC DNA]</scope>
    <source>
        <strain evidence="2 3">E2333</strain>
    </source>
</reference>
<dbReference type="Gene3D" id="3.40.50.12780">
    <property type="entry name" value="N-terminal domain of ligase-like"/>
    <property type="match status" value="1"/>
</dbReference>
<dbReference type="InterPro" id="IPR000873">
    <property type="entry name" value="AMP-dep_synth/lig_dom"/>
</dbReference>
<proteinExistence type="predicted"/>
<organism evidence="2 3">
    <name type="scientific">Pseudomonas jessenii</name>
    <dbReference type="NCBI Taxonomy" id="77298"/>
    <lineage>
        <taxon>Bacteria</taxon>
        <taxon>Pseudomonadati</taxon>
        <taxon>Pseudomonadota</taxon>
        <taxon>Gammaproteobacteria</taxon>
        <taxon>Pseudomonadales</taxon>
        <taxon>Pseudomonadaceae</taxon>
        <taxon>Pseudomonas</taxon>
    </lineage>
</organism>
<dbReference type="AlphaFoldDB" id="A0A370S5U4"/>
<dbReference type="InterPro" id="IPR042099">
    <property type="entry name" value="ANL_N_sf"/>
</dbReference>
<evidence type="ECO:0000313" key="3">
    <source>
        <dbReference type="Proteomes" id="UP000255365"/>
    </source>
</evidence>
<evidence type="ECO:0000313" key="2">
    <source>
        <dbReference type="EMBL" id="RDL15044.1"/>
    </source>
</evidence>
<accession>A0A370S5U4</accession>
<name>A0A370S5U4_PSEJE</name>
<comment type="caution">
    <text evidence="2">The sequence shown here is derived from an EMBL/GenBank/DDBJ whole genome shotgun (WGS) entry which is preliminary data.</text>
</comment>
<dbReference type="SUPFAM" id="SSF56801">
    <property type="entry name" value="Acetyl-CoA synthetase-like"/>
    <property type="match status" value="1"/>
</dbReference>
<gene>
    <name evidence="2" type="ORF">DEU51_11796</name>
</gene>
<dbReference type="Proteomes" id="UP000255365">
    <property type="component" value="Unassembled WGS sequence"/>
</dbReference>